<sequence>MTSPIQPRYTSLFHELESHIYESRFEKTTSLPADKWYILALATIAAGPDPEHADQLYLHLIQKPQQQTPTARQALVRRLREALLKSSIIIGIPKPIESIVAIDRVEQAEDKDYTFTRRDWCNDGANHDRAMGWFQKLYEQNTAGTLDLFAAHKDFSWLSQDIAYGLFLSDRQVLDDVDTELVVLPAIMCQNLRTETHWHIRGTRRLGVPKEDVQVVWDCVQIVARFSGVTLDKVPTVEDVEYDV</sequence>
<name>A0AAD4GXY7_ASPNN</name>
<dbReference type="SUPFAM" id="SSF69118">
    <property type="entry name" value="AhpD-like"/>
    <property type="match status" value="1"/>
</dbReference>
<organism evidence="1 2">
    <name type="scientific">Aspergillus nanangensis</name>
    <dbReference type="NCBI Taxonomy" id="2582783"/>
    <lineage>
        <taxon>Eukaryota</taxon>
        <taxon>Fungi</taxon>
        <taxon>Dikarya</taxon>
        <taxon>Ascomycota</taxon>
        <taxon>Pezizomycotina</taxon>
        <taxon>Eurotiomycetes</taxon>
        <taxon>Eurotiomycetidae</taxon>
        <taxon>Eurotiales</taxon>
        <taxon>Aspergillaceae</taxon>
        <taxon>Aspergillus</taxon>
        <taxon>Aspergillus subgen. Circumdati</taxon>
    </lineage>
</organism>
<evidence type="ECO:0000313" key="1">
    <source>
        <dbReference type="EMBL" id="KAF9893215.1"/>
    </source>
</evidence>
<reference evidence="1" key="2">
    <citation type="submission" date="2020-02" db="EMBL/GenBank/DDBJ databases">
        <authorList>
            <person name="Gilchrist C.L.M."/>
            <person name="Chooi Y.-H."/>
        </authorList>
    </citation>
    <scope>NUCLEOTIDE SEQUENCE</scope>
    <source>
        <strain evidence="1">MST-FP2251</strain>
    </source>
</reference>
<dbReference type="Gene3D" id="1.20.1290.10">
    <property type="entry name" value="AhpD-like"/>
    <property type="match status" value="1"/>
</dbReference>
<dbReference type="InterPro" id="IPR029032">
    <property type="entry name" value="AhpD-like"/>
</dbReference>
<keyword evidence="2" id="KW-1185">Reference proteome</keyword>
<proteinExistence type="predicted"/>
<comment type="caution">
    <text evidence="1">The sequence shown here is derived from an EMBL/GenBank/DDBJ whole genome shotgun (WGS) entry which is preliminary data.</text>
</comment>
<protein>
    <submittedName>
        <fullName evidence="1">Uncharacterized protein</fullName>
    </submittedName>
</protein>
<dbReference type="PANTHER" id="PTHR28180:SF5">
    <property type="entry name" value="DNA POLYMERASE ALPHA SUBUNIT B"/>
    <property type="match status" value="1"/>
</dbReference>
<dbReference type="InterPro" id="IPR052999">
    <property type="entry name" value="PTS1_Protein"/>
</dbReference>
<dbReference type="AlphaFoldDB" id="A0AAD4GXY7"/>
<reference evidence="1" key="1">
    <citation type="journal article" date="2019" name="Beilstein J. Org. Chem.">
        <title>Nanangenines: drimane sesquiterpenoids as the dominant metabolite cohort of a novel Australian fungus, Aspergillus nanangensis.</title>
        <authorList>
            <person name="Lacey H.J."/>
            <person name="Gilchrist C.L.M."/>
            <person name="Crombie A."/>
            <person name="Kalaitzis J.A."/>
            <person name="Vuong D."/>
            <person name="Rutledge P.J."/>
            <person name="Turner P."/>
            <person name="Pitt J.I."/>
            <person name="Lacey E."/>
            <person name="Chooi Y.H."/>
            <person name="Piggott A.M."/>
        </authorList>
    </citation>
    <scope>NUCLEOTIDE SEQUENCE</scope>
    <source>
        <strain evidence="1">MST-FP2251</strain>
    </source>
</reference>
<dbReference type="PANTHER" id="PTHR28180">
    <property type="entry name" value="CONSERVED MITOCHONDRIAL PROTEIN-RELATED"/>
    <property type="match status" value="1"/>
</dbReference>
<dbReference type="Proteomes" id="UP001194746">
    <property type="component" value="Unassembled WGS sequence"/>
</dbReference>
<dbReference type="EMBL" id="VCAU01000008">
    <property type="protein sequence ID" value="KAF9893215.1"/>
    <property type="molecule type" value="Genomic_DNA"/>
</dbReference>
<evidence type="ECO:0000313" key="2">
    <source>
        <dbReference type="Proteomes" id="UP001194746"/>
    </source>
</evidence>
<accession>A0AAD4GXY7</accession>
<gene>
    <name evidence="1" type="ORF">FE257_011638</name>
</gene>